<evidence type="ECO:0000313" key="2">
    <source>
        <dbReference type="Proteomes" id="UP000828390"/>
    </source>
</evidence>
<reference evidence="1" key="1">
    <citation type="journal article" date="2019" name="bioRxiv">
        <title>The Genome of the Zebra Mussel, Dreissena polymorpha: A Resource for Invasive Species Research.</title>
        <authorList>
            <person name="McCartney M.A."/>
            <person name="Auch B."/>
            <person name="Kono T."/>
            <person name="Mallez S."/>
            <person name="Zhang Y."/>
            <person name="Obille A."/>
            <person name="Becker A."/>
            <person name="Abrahante J.E."/>
            <person name="Garbe J."/>
            <person name="Badalamenti J.P."/>
            <person name="Herman A."/>
            <person name="Mangelson H."/>
            <person name="Liachko I."/>
            <person name="Sullivan S."/>
            <person name="Sone E.D."/>
            <person name="Koren S."/>
            <person name="Silverstein K.A.T."/>
            <person name="Beckman K.B."/>
            <person name="Gohl D.M."/>
        </authorList>
    </citation>
    <scope>NUCLEOTIDE SEQUENCE</scope>
    <source>
        <strain evidence="1">Duluth1</strain>
        <tissue evidence="1">Whole animal</tissue>
    </source>
</reference>
<dbReference type="Gene3D" id="3.40.50.300">
    <property type="entry name" value="P-loop containing nucleotide triphosphate hydrolases"/>
    <property type="match status" value="1"/>
</dbReference>
<reference evidence="1" key="2">
    <citation type="submission" date="2020-11" db="EMBL/GenBank/DDBJ databases">
        <authorList>
            <person name="McCartney M.A."/>
            <person name="Auch B."/>
            <person name="Kono T."/>
            <person name="Mallez S."/>
            <person name="Becker A."/>
            <person name="Gohl D.M."/>
            <person name="Silverstein K.A.T."/>
            <person name="Koren S."/>
            <person name="Bechman K.B."/>
            <person name="Herman A."/>
            <person name="Abrahante J.E."/>
            <person name="Garbe J."/>
        </authorList>
    </citation>
    <scope>NUCLEOTIDE SEQUENCE</scope>
    <source>
        <strain evidence="1">Duluth1</strain>
        <tissue evidence="1">Whole animal</tissue>
    </source>
</reference>
<name>A0A9D4MPX0_DREPO</name>
<proteinExistence type="predicted"/>
<keyword evidence="2" id="KW-1185">Reference proteome</keyword>
<organism evidence="1 2">
    <name type="scientific">Dreissena polymorpha</name>
    <name type="common">Zebra mussel</name>
    <name type="synonym">Mytilus polymorpha</name>
    <dbReference type="NCBI Taxonomy" id="45954"/>
    <lineage>
        <taxon>Eukaryota</taxon>
        <taxon>Metazoa</taxon>
        <taxon>Spiralia</taxon>
        <taxon>Lophotrochozoa</taxon>
        <taxon>Mollusca</taxon>
        <taxon>Bivalvia</taxon>
        <taxon>Autobranchia</taxon>
        <taxon>Heteroconchia</taxon>
        <taxon>Euheterodonta</taxon>
        <taxon>Imparidentia</taxon>
        <taxon>Neoheterodontei</taxon>
        <taxon>Myida</taxon>
        <taxon>Dreissenoidea</taxon>
        <taxon>Dreissenidae</taxon>
        <taxon>Dreissena</taxon>
    </lineage>
</organism>
<protein>
    <submittedName>
        <fullName evidence="1">Uncharacterized protein</fullName>
    </submittedName>
</protein>
<gene>
    <name evidence="1" type="ORF">DPMN_004191</name>
</gene>
<sequence length="52" mass="5995">MKGQQHVLMSPDFTVDLIDTDETSLPAFINMNIRRADAFVLVYAIDDFRSFE</sequence>
<dbReference type="Proteomes" id="UP000828390">
    <property type="component" value="Unassembled WGS sequence"/>
</dbReference>
<evidence type="ECO:0000313" key="1">
    <source>
        <dbReference type="EMBL" id="KAH3880281.1"/>
    </source>
</evidence>
<dbReference type="InterPro" id="IPR027417">
    <property type="entry name" value="P-loop_NTPase"/>
</dbReference>
<comment type="caution">
    <text evidence="1">The sequence shown here is derived from an EMBL/GenBank/DDBJ whole genome shotgun (WGS) entry which is preliminary data.</text>
</comment>
<dbReference type="EMBL" id="JAIWYP010000001">
    <property type="protein sequence ID" value="KAH3880281.1"/>
    <property type="molecule type" value="Genomic_DNA"/>
</dbReference>
<dbReference type="AlphaFoldDB" id="A0A9D4MPX0"/>
<accession>A0A9D4MPX0</accession>